<dbReference type="InterPro" id="IPR046349">
    <property type="entry name" value="C1-like_sf"/>
</dbReference>
<organism evidence="3 4">
    <name type="scientific">Punica granatum</name>
    <name type="common">Pomegranate</name>
    <dbReference type="NCBI Taxonomy" id="22663"/>
    <lineage>
        <taxon>Eukaryota</taxon>
        <taxon>Viridiplantae</taxon>
        <taxon>Streptophyta</taxon>
        <taxon>Embryophyta</taxon>
        <taxon>Tracheophyta</taxon>
        <taxon>Spermatophyta</taxon>
        <taxon>Magnoliopsida</taxon>
        <taxon>eudicotyledons</taxon>
        <taxon>Gunneridae</taxon>
        <taxon>Pentapetalae</taxon>
        <taxon>rosids</taxon>
        <taxon>malvids</taxon>
        <taxon>Myrtales</taxon>
        <taxon>Lythraceae</taxon>
        <taxon>Punica</taxon>
    </lineage>
</organism>
<feature type="domain" description="DC1" evidence="2">
    <location>
        <begin position="145"/>
        <end position="190"/>
    </location>
</feature>
<dbReference type="InterPro" id="IPR004146">
    <property type="entry name" value="DC1"/>
</dbReference>
<evidence type="ECO:0000259" key="2">
    <source>
        <dbReference type="Pfam" id="PF03107"/>
    </source>
</evidence>
<proteinExistence type="predicted"/>
<name>A0A218W398_PUNGR</name>
<gene>
    <name evidence="3" type="ORF">CDL15_Pgr000769</name>
</gene>
<evidence type="ECO:0000313" key="4">
    <source>
        <dbReference type="Proteomes" id="UP000197138"/>
    </source>
</evidence>
<sequence>MESAVSMMHPPQDDQSSMDDRREIHHFAHPHCLTYCHAKPELHATCKVCLKNISGGFYCCTECRCFWLNVSCAEFPQEIVHPLHPDHPLICEAGSLKCSLCSHYCDFGFKCRECPFGLHVGYALRSLSAMKEDLSESRLFEHVLEHPMRLRCVEDRNGSSVCRVCDWPLRGLAYACQKNTCSTQIHKACAELIGDESKHPIHPQHPLVLSDQQSNTSDPCSACLQSYHDILLKVIILDSYVL</sequence>
<keyword evidence="1" id="KW-0677">Repeat</keyword>
<dbReference type="EMBL" id="MTKT01005400">
    <property type="protein sequence ID" value="OWM67317.1"/>
    <property type="molecule type" value="Genomic_DNA"/>
</dbReference>
<dbReference type="Pfam" id="PF03107">
    <property type="entry name" value="C1_2"/>
    <property type="match status" value="1"/>
</dbReference>
<reference evidence="4" key="1">
    <citation type="journal article" date="2017" name="Plant J.">
        <title>The pomegranate (Punica granatum L.) genome and the genomics of punicalagin biosynthesis.</title>
        <authorList>
            <person name="Qin G."/>
            <person name="Xu C."/>
            <person name="Ming R."/>
            <person name="Tang H."/>
            <person name="Guyot R."/>
            <person name="Kramer E.M."/>
            <person name="Hu Y."/>
            <person name="Yi X."/>
            <person name="Qi Y."/>
            <person name="Xu X."/>
            <person name="Gao Z."/>
            <person name="Pan H."/>
            <person name="Jian J."/>
            <person name="Tian Y."/>
            <person name="Yue Z."/>
            <person name="Xu Y."/>
        </authorList>
    </citation>
    <scope>NUCLEOTIDE SEQUENCE [LARGE SCALE GENOMIC DNA]</scope>
    <source>
        <strain evidence="4">cv. Dabenzi</strain>
    </source>
</reference>
<protein>
    <recommendedName>
        <fullName evidence="2">DC1 domain-containing protein</fullName>
    </recommendedName>
</protein>
<evidence type="ECO:0000313" key="3">
    <source>
        <dbReference type="EMBL" id="OWM67317.1"/>
    </source>
</evidence>
<dbReference type="PANTHER" id="PTHR46288">
    <property type="entry name" value="PHORBOL-ESTER/DAG-TYPE DOMAIN-CONTAINING PROTEIN"/>
    <property type="match status" value="1"/>
</dbReference>
<comment type="caution">
    <text evidence="3">The sequence shown here is derived from an EMBL/GenBank/DDBJ whole genome shotgun (WGS) entry which is preliminary data.</text>
</comment>
<evidence type="ECO:0000256" key="1">
    <source>
        <dbReference type="ARBA" id="ARBA00022737"/>
    </source>
</evidence>
<dbReference type="SUPFAM" id="SSF57889">
    <property type="entry name" value="Cysteine-rich domain"/>
    <property type="match status" value="3"/>
</dbReference>
<dbReference type="AlphaFoldDB" id="A0A218W398"/>
<accession>A0A218W398</accession>
<dbReference type="PANTHER" id="PTHR46288:SF27">
    <property type="entry name" value="CYSTEINE_HISTIDINE-RICH C1 DOMAIN FAMILY PROTEIN"/>
    <property type="match status" value="1"/>
</dbReference>
<dbReference type="Proteomes" id="UP000197138">
    <property type="component" value="Unassembled WGS sequence"/>
</dbReference>